<dbReference type="InterPro" id="IPR013563">
    <property type="entry name" value="Oligopep_ABC_C"/>
</dbReference>
<proteinExistence type="predicted"/>
<dbReference type="Proteomes" id="UP000242015">
    <property type="component" value="Unassembled WGS sequence"/>
</dbReference>
<dbReference type="PANTHER" id="PTHR43067:SF3">
    <property type="entry name" value="MALTOSE ABC TRANSPORTER, ATP-BINDING PROTEIN"/>
    <property type="match status" value="1"/>
</dbReference>
<comment type="caution">
    <text evidence="5">The sequence shown here is derived from an EMBL/GenBank/DDBJ whole genome shotgun (WGS) entry which is preliminary data.</text>
</comment>
<dbReference type="CDD" id="cd03257">
    <property type="entry name" value="ABC_NikE_OppD_transporters"/>
    <property type="match status" value="1"/>
</dbReference>
<dbReference type="Pfam" id="PF08352">
    <property type="entry name" value="oligo_HPY"/>
    <property type="match status" value="1"/>
</dbReference>
<dbReference type="NCBIfam" id="TIGR01727">
    <property type="entry name" value="oligo_HPY"/>
    <property type="match status" value="1"/>
</dbReference>
<keyword evidence="2" id="KW-0547">Nucleotide-binding</keyword>
<evidence type="ECO:0000256" key="2">
    <source>
        <dbReference type="ARBA" id="ARBA00022741"/>
    </source>
</evidence>
<dbReference type="PROSITE" id="PS50893">
    <property type="entry name" value="ABC_TRANSPORTER_2"/>
    <property type="match status" value="1"/>
</dbReference>
<reference evidence="5 6" key="1">
    <citation type="submission" date="2017-04" db="EMBL/GenBank/DDBJ databases">
        <title>Novel microbial lineages endemic to geothermal iron-oxide mats fill important gaps in the evolutionary history of Archaea.</title>
        <authorList>
            <person name="Jay Z.J."/>
            <person name="Beam J.P."/>
            <person name="Dlakic M."/>
            <person name="Rusch D.B."/>
            <person name="Kozubal M.A."/>
            <person name="Inskeep W.P."/>
        </authorList>
    </citation>
    <scope>NUCLEOTIDE SEQUENCE [LARGE SCALE GENOMIC DNA]</scope>
    <source>
        <strain evidence="5">BE_D</strain>
    </source>
</reference>
<dbReference type="PROSITE" id="PS00211">
    <property type="entry name" value="ABC_TRANSPORTER_1"/>
    <property type="match status" value="1"/>
</dbReference>
<protein>
    <recommendedName>
        <fullName evidence="4">ABC transporter domain-containing protein</fullName>
    </recommendedName>
</protein>
<keyword evidence="3" id="KW-0067">ATP-binding</keyword>
<dbReference type="InterPro" id="IPR017871">
    <property type="entry name" value="ABC_transporter-like_CS"/>
</dbReference>
<feature type="domain" description="ABC transporter" evidence="4">
    <location>
        <begin position="6"/>
        <end position="255"/>
    </location>
</feature>
<dbReference type="SMART" id="SM00382">
    <property type="entry name" value="AAA"/>
    <property type="match status" value="1"/>
</dbReference>
<organism evidence="5 6">
    <name type="scientific">Candidatus Marsarchaeota G2 archaeon BE_D</name>
    <dbReference type="NCBI Taxonomy" id="1978158"/>
    <lineage>
        <taxon>Archaea</taxon>
        <taxon>Candidatus Marsarchaeota</taxon>
        <taxon>Candidatus Marsarchaeota group 2</taxon>
    </lineage>
</organism>
<name>A0A2R6CDN1_9ARCH</name>
<dbReference type="GO" id="GO:0016887">
    <property type="term" value="F:ATP hydrolysis activity"/>
    <property type="evidence" value="ECO:0007669"/>
    <property type="project" value="InterPro"/>
</dbReference>
<evidence type="ECO:0000256" key="1">
    <source>
        <dbReference type="ARBA" id="ARBA00022448"/>
    </source>
</evidence>
<keyword evidence="1" id="KW-0813">Transport</keyword>
<evidence type="ECO:0000256" key="3">
    <source>
        <dbReference type="ARBA" id="ARBA00022840"/>
    </source>
</evidence>
<dbReference type="Pfam" id="PF00005">
    <property type="entry name" value="ABC_tran"/>
    <property type="match status" value="1"/>
</dbReference>
<evidence type="ECO:0000313" key="6">
    <source>
        <dbReference type="Proteomes" id="UP000242015"/>
    </source>
</evidence>
<evidence type="ECO:0000259" key="4">
    <source>
        <dbReference type="PROSITE" id="PS50893"/>
    </source>
</evidence>
<dbReference type="AlphaFoldDB" id="A0A2R6CDN1"/>
<dbReference type="InterPro" id="IPR003593">
    <property type="entry name" value="AAA+_ATPase"/>
</dbReference>
<dbReference type="InterPro" id="IPR003439">
    <property type="entry name" value="ABC_transporter-like_ATP-bd"/>
</dbReference>
<sequence length="315" mass="34925">MPEKTLEVENLTVSYFIKNRFVDAVKDLSFNLVTGEILGILGESGAGKSSVGWAVMRMIDPPHRVTGRIVNRGQDVMSMNERELGEYRWRRAAMIFQTAMNSLDPVSTVGKSFRRLLLDKQIAGTGSEAKSMVGELLDMVGLTPLVADMYPFELSGGMKQRVLIAMALAARPDVLIADEPTTALDTLTQFSILNTILDLRRSEKIGSMIFISHDLSVQAFMADRVMVMLKGRMVELGSKEDVFDKPAHPYTQFLMQSLKFSSDNIRQAEVGGRNGGKGCPFVQFCAHAMERCHQEFPHTTSLSATHSVACYLYGE</sequence>
<evidence type="ECO:0000313" key="5">
    <source>
        <dbReference type="EMBL" id="PSO09003.1"/>
    </source>
</evidence>
<dbReference type="InterPro" id="IPR027417">
    <property type="entry name" value="P-loop_NTPase"/>
</dbReference>
<dbReference type="GO" id="GO:0015833">
    <property type="term" value="P:peptide transport"/>
    <property type="evidence" value="ECO:0007669"/>
    <property type="project" value="InterPro"/>
</dbReference>
<dbReference type="EMBL" id="NEXF01000031">
    <property type="protein sequence ID" value="PSO09003.1"/>
    <property type="molecule type" value="Genomic_DNA"/>
</dbReference>
<dbReference type="PANTHER" id="PTHR43067">
    <property type="entry name" value="OLIGOPEPTIDE/DIPEPTIDE ABC TRANSPORTER, ATPASE SUBUNIT"/>
    <property type="match status" value="1"/>
</dbReference>
<dbReference type="GO" id="GO:0005524">
    <property type="term" value="F:ATP binding"/>
    <property type="evidence" value="ECO:0007669"/>
    <property type="project" value="UniProtKB-KW"/>
</dbReference>
<dbReference type="Gene3D" id="3.40.50.300">
    <property type="entry name" value="P-loop containing nucleotide triphosphate hydrolases"/>
    <property type="match status" value="1"/>
</dbReference>
<accession>A0A2R6CDN1</accession>
<dbReference type="SUPFAM" id="SSF52540">
    <property type="entry name" value="P-loop containing nucleoside triphosphate hydrolases"/>
    <property type="match status" value="1"/>
</dbReference>
<gene>
    <name evidence="5" type="ORF">B9Q04_02645</name>
</gene>